<evidence type="ECO:0000313" key="2">
    <source>
        <dbReference type="EMBL" id="AKU97855.1"/>
    </source>
</evidence>
<name>A0A0K1PWF2_9BACT</name>
<gene>
    <name evidence="2" type="ORF">AKJ09_04519</name>
</gene>
<dbReference type="Pfam" id="PF01738">
    <property type="entry name" value="DLH"/>
    <property type="match status" value="1"/>
</dbReference>
<dbReference type="PATRIC" id="fig|1391654.3.peg.4583"/>
<evidence type="ECO:0000259" key="1">
    <source>
        <dbReference type="Pfam" id="PF01738"/>
    </source>
</evidence>
<dbReference type="Gene3D" id="3.40.50.1820">
    <property type="entry name" value="alpha/beta hydrolase"/>
    <property type="match status" value="1"/>
</dbReference>
<protein>
    <recommendedName>
        <fullName evidence="1">Dienelactone hydrolase domain-containing protein</fullName>
    </recommendedName>
</protein>
<dbReference type="AlphaFoldDB" id="A0A0K1PWF2"/>
<feature type="domain" description="Dienelactone hydrolase" evidence="1">
    <location>
        <begin position="19"/>
        <end position="141"/>
    </location>
</feature>
<dbReference type="PANTHER" id="PTHR47751">
    <property type="entry name" value="SUPERFAMILY HYDROLASE, PUTATIVE (AFU_ORTHOLOGUE AFUA_2G16580)-RELATED"/>
    <property type="match status" value="1"/>
</dbReference>
<dbReference type="KEGG" id="llu:AKJ09_04519"/>
<keyword evidence="3" id="KW-1185">Reference proteome</keyword>
<dbReference type="InterPro" id="IPR029058">
    <property type="entry name" value="AB_hydrolase_fold"/>
</dbReference>
<dbReference type="PANTHER" id="PTHR47751:SF1">
    <property type="entry name" value="SUPERFAMILY HYDROLASE, PUTATIVE (AFU_ORTHOLOGUE AFUA_2G16580)-RELATED"/>
    <property type="match status" value="1"/>
</dbReference>
<evidence type="ECO:0000313" key="3">
    <source>
        <dbReference type="Proteomes" id="UP000064967"/>
    </source>
</evidence>
<dbReference type="EMBL" id="CP012333">
    <property type="protein sequence ID" value="AKU97855.1"/>
    <property type="molecule type" value="Genomic_DNA"/>
</dbReference>
<sequence length="310" mass="33594">MEDIMKKDVTFASAGLKLAGHLYLPDEPTGGKRPAVVVGHPGSGVKEQTAGLYAERLARAGFIALAFDAAYQGESEGMPRGLEDPAHRVEDIRAAVSFLTTRDEVDAERIGVLGICASGGYAVTAAATDHRIKAVATISGVDIGRMFREGHDGKQDPAVLQAMLDAAAAARTAEARGEGMGSFPLFPESEAQARAGGRYAFEGWDYYCTARGQHSRSAKTFTWNSVDRLASFDGFRFIDLIAPRPLLMIVGEKADTAYQMPYAFEKAREPKELFWVEGASHVDLYDREQYVPGVVTKLVDFFGKCLVTNT</sequence>
<accession>A0A0K1PWF2</accession>
<dbReference type="Gene3D" id="1.10.10.800">
    <property type="match status" value="1"/>
</dbReference>
<dbReference type="InterPro" id="IPR051411">
    <property type="entry name" value="Polyketide_trans_af380"/>
</dbReference>
<dbReference type="GO" id="GO:0016787">
    <property type="term" value="F:hydrolase activity"/>
    <property type="evidence" value="ECO:0007669"/>
    <property type="project" value="InterPro"/>
</dbReference>
<proteinExistence type="predicted"/>
<reference evidence="2 3" key="1">
    <citation type="submission" date="2015-08" db="EMBL/GenBank/DDBJ databases">
        <authorList>
            <person name="Babu N.S."/>
            <person name="Beckwith C.J."/>
            <person name="Beseler K.G."/>
            <person name="Brison A."/>
            <person name="Carone J.V."/>
            <person name="Caskin T.P."/>
            <person name="Diamond M."/>
            <person name="Durham M.E."/>
            <person name="Foxe J.M."/>
            <person name="Go M."/>
            <person name="Henderson B.A."/>
            <person name="Jones I.B."/>
            <person name="McGettigan J.A."/>
            <person name="Micheletti S.J."/>
            <person name="Nasrallah M.E."/>
            <person name="Ortiz D."/>
            <person name="Piller C.R."/>
            <person name="Privatt S.R."/>
            <person name="Schneider S.L."/>
            <person name="Sharp S."/>
            <person name="Smith T.C."/>
            <person name="Stanton J.D."/>
            <person name="Ullery H.E."/>
            <person name="Wilson R.J."/>
            <person name="Serrano M.G."/>
            <person name="Buck G."/>
            <person name="Lee V."/>
            <person name="Wang Y."/>
            <person name="Carvalho R."/>
            <person name="Voegtly L."/>
            <person name="Shi R."/>
            <person name="Duckworth R."/>
            <person name="Johnson A."/>
            <person name="Loviza R."/>
            <person name="Walstead R."/>
            <person name="Shah Z."/>
            <person name="Kiflezghi M."/>
            <person name="Wade K."/>
            <person name="Ball S.L."/>
            <person name="Bradley K.W."/>
            <person name="Asai D.J."/>
            <person name="Bowman C.A."/>
            <person name="Russell D.A."/>
            <person name="Pope W.H."/>
            <person name="Jacobs-Sera D."/>
            <person name="Hendrix R.W."/>
            <person name="Hatfull G.F."/>
        </authorList>
    </citation>
    <scope>NUCLEOTIDE SEQUENCE [LARGE SCALE GENOMIC DNA]</scope>
    <source>
        <strain evidence="2 3">DSM 27648</strain>
    </source>
</reference>
<organism evidence="2 3">
    <name type="scientific">Labilithrix luteola</name>
    <dbReference type="NCBI Taxonomy" id="1391654"/>
    <lineage>
        <taxon>Bacteria</taxon>
        <taxon>Pseudomonadati</taxon>
        <taxon>Myxococcota</taxon>
        <taxon>Polyangia</taxon>
        <taxon>Polyangiales</taxon>
        <taxon>Labilitrichaceae</taxon>
        <taxon>Labilithrix</taxon>
    </lineage>
</organism>
<dbReference type="STRING" id="1391654.AKJ09_04519"/>
<dbReference type="Proteomes" id="UP000064967">
    <property type="component" value="Chromosome"/>
</dbReference>
<dbReference type="SUPFAM" id="SSF53474">
    <property type="entry name" value="alpha/beta-Hydrolases"/>
    <property type="match status" value="1"/>
</dbReference>
<dbReference type="InterPro" id="IPR002925">
    <property type="entry name" value="Dienelactn_hydro"/>
</dbReference>